<evidence type="ECO:0000256" key="12">
    <source>
        <dbReference type="ARBA" id="ARBA00048798"/>
    </source>
</evidence>
<evidence type="ECO:0000256" key="10">
    <source>
        <dbReference type="ARBA" id="ARBA00023304"/>
    </source>
</evidence>
<evidence type="ECO:0000256" key="5">
    <source>
        <dbReference type="ARBA" id="ARBA00009320"/>
    </source>
</evidence>
<name>A0A128A5H5_9ARCH</name>
<dbReference type="InterPro" id="IPR001544">
    <property type="entry name" value="Aminotrans_IV"/>
</dbReference>
<comment type="pathway">
    <text evidence="4 14">Amino-acid biosynthesis; L-leucine biosynthesis; L-leucine from 3-methyl-2-oxobutanoate: step 4/4.</text>
</comment>
<evidence type="ECO:0000256" key="8">
    <source>
        <dbReference type="ARBA" id="ARBA00022679"/>
    </source>
</evidence>
<dbReference type="FunFam" id="3.20.10.10:FF:000002">
    <property type="entry name" value="D-alanine aminotransferase"/>
    <property type="match status" value="1"/>
</dbReference>
<dbReference type="GO" id="GO:0052655">
    <property type="term" value="F:L-valine-2-oxoglutarate transaminase activity"/>
    <property type="evidence" value="ECO:0007669"/>
    <property type="project" value="RHEA"/>
</dbReference>
<evidence type="ECO:0000256" key="7">
    <source>
        <dbReference type="ARBA" id="ARBA00022605"/>
    </source>
</evidence>
<dbReference type="InterPro" id="IPR043132">
    <property type="entry name" value="BCAT-like_C"/>
</dbReference>
<keyword evidence="10 14" id="KW-0100">Branched-chain amino acid biosynthesis</keyword>
<dbReference type="NCBIfam" id="NF005146">
    <property type="entry name" value="PRK06606.1"/>
    <property type="match status" value="1"/>
</dbReference>
<comment type="catalytic activity">
    <reaction evidence="12 14">
        <text>L-isoleucine + 2-oxoglutarate = (S)-3-methyl-2-oxopentanoate + L-glutamate</text>
        <dbReference type="Rhea" id="RHEA:24801"/>
        <dbReference type="ChEBI" id="CHEBI:16810"/>
        <dbReference type="ChEBI" id="CHEBI:29985"/>
        <dbReference type="ChEBI" id="CHEBI:35146"/>
        <dbReference type="ChEBI" id="CHEBI:58045"/>
        <dbReference type="EC" id="2.6.1.42"/>
    </reaction>
</comment>
<comment type="pathway">
    <text evidence="2 14">Amino-acid biosynthesis; L-isoleucine biosynthesis; L-isoleucine from 2-oxobutanoate: step 4/4.</text>
</comment>
<sequence length="305" mass="34480">MKPFVPKFVWFDGKLVKAEDAKVPVMTHAIHYGTSVFEGVRGYWNSKNLYIFRLQDHIKRFRNSGKVYSISLRFTDKEIANAIIQICKKNNVKESCYIRPFYFVGKHGINLHVTEDTPTHTVVVMFPFGDLFNKNGIKVGISSWRRIHDISTPPLAKMGGNYLNSILATQESKRNGYDEAILLDHLGNISEAPGENIFIVRDGKLLTPPPSSSALEGITKDSVIKIAKDLGYETIEREIPRTEIYFAEEVFLTGTAAEITPVISVDGKRVGDNKVGKITENIRKIYSDITMGKNKKYSKWVTPVY</sequence>
<organism evidence="15 16">
    <name type="scientific">Nitrosotalea devaniterrae</name>
    <dbReference type="NCBI Taxonomy" id="1078905"/>
    <lineage>
        <taxon>Archaea</taxon>
        <taxon>Nitrososphaerota</taxon>
        <taxon>Nitrososphaeria</taxon>
        <taxon>Nitrosotaleales</taxon>
        <taxon>Nitrosotaleaceae</taxon>
        <taxon>Nitrosotalea</taxon>
    </lineage>
</organism>
<accession>A0A128A5H5</accession>
<dbReference type="Gene3D" id="3.20.10.10">
    <property type="entry name" value="D-amino Acid Aminotransferase, subunit A, domain 2"/>
    <property type="match status" value="1"/>
</dbReference>
<dbReference type="GO" id="GO:0009097">
    <property type="term" value="P:isoleucine biosynthetic process"/>
    <property type="evidence" value="ECO:0007669"/>
    <property type="project" value="UniProtKB-UniPathway"/>
</dbReference>
<evidence type="ECO:0000256" key="9">
    <source>
        <dbReference type="ARBA" id="ARBA00022898"/>
    </source>
</evidence>
<dbReference type="InterPro" id="IPR033939">
    <property type="entry name" value="BCAT_family"/>
</dbReference>
<dbReference type="Gene3D" id="3.30.470.10">
    <property type="match status" value="1"/>
</dbReference>
<dbReference type="UniPathway" id="UPA00048">
    <property type="reaction ID" value="UER00073"/>
</dbReference>
<evidence type="ECO:0000313" key="16">
    <source>
        <dbReference type="Proteomes" id="UP000196239"/>
    </source>
</evidence>
<dbReference type="CDD" id="cd01557">
    <property type="entry name" value="BCAT_beta_family"/>
    <property type="match status" value="1"/>
</dbReference>
<dbReference type="SUPFAM" id="SSF56752">
    <property type="entry name" value="D-aminoacid aminotransferase-like PLP-dependent enzymes"/>
    <property type="match status" value="1"/>
</dbReference>
<dbReference type="InterPro" id="IPR043131">
    <property type="entry name" value="BCAT-like_N"/>
</dbReference>
<dbReference type="EMBL" id="LN890280">
    <property type="protein sequence ID" value="CUR52615.1"/>
    <property type="molecule type" value="Genomic_DNA"/>
</dbReference>
<evidence type="ECO:0000256" key="1">
    <source>
        <dbReference type="ARBA" id="ARBA00001933"/>
    </source>
</evidence>
<dbReference type="EC" id="2.6.1.42" evidence="14"/>
<evidence type="ECO:0000256" key="13">
    <source>
        <dbReference type="ARBA" id="ARBA00049229"/>
    </source>
</evidence>
<dbReference type="InterPro" id="IPR036038">
    <property type="entry name" value="Aminotransferase-like"/>
</dbReference>
<evidence type="ECO:0000313" key="15">
    <source>
        <dbReference type="EMBL" id="CUR52615.1"/>
    </source>
</evidence>
<dbReference type="Pfam" id="PF01063">
    <property type="entry name" value="Aminotran_4"/>
    <property type="match status" value="1"/>
</dbReference>
<dbReference type="PANTHER" id="PTHR42743">
    <property type="entry name" value="AMINO-ACID AMINOTRANSFERASE"/>
    <property type="match status" value="1"/>
</dbReference>
<dbReference type="PANTHER" id="PTHR42743:SF11">
    <property type="entry name" value="AMINODEOXYCHORISMATE LYASE"/>
    <property type="match status" value="1"/>
</dbReference>
<dbReference type="AlphaFoldDB" id="A0A128A5H5"/>
<dbReference type="KEGG" id="ndv:NDEV_1853"/>
<comment type="catalytic activity">
    <reaction evidence="13 14">
        <text>L-leucine + 2-oxoglutarate = 4-methyl-2-oxopentanoate + L-glutamate</text>
        <dbReference type="Rhea" id="RHEA:18321"/>
        <dbReference type="ChEBI" id="CHEBI:16810"/>
        <dbReference type="ChEBI" id="CHEBI:17865"/>
        <dbReference type="ChEBI" id="CHEBI:29985"/>
        <dbReference type="ChEBI" id="CHEBI:57427"/>
        <dbReference type="EC" id="2.6.1.42"/>
    </reaction>
</comment>
<comment type="similarity">
    <text evidence="5 14">Belongs to the class-IV pyridoxal-phosphate-dependent aminotransferase family.</text>
</comment>
<dbReference type="GO" id="GO:0052656">
    <property type="term" value="F:L-isoleucine-2-oxoglutarate transaminase activity"/>
    <property type="evidence" value="ECO:0007669"/>
    <property type="project" value="RHEA"/>
</dbReference>
<dbReference type="InterPro" id="IPR005785">
    <property type="entry name" value="B_amino_transI"/>
</dbReference>
<dbReference type="GO" id="GO:0009098">
    <property type="term" value="P:L-leucine biosynthetic process"/>
    <property type="evidence" value="ECO:0007669"/>
    <property type="project" value="UniProtKB-UniPathway"/>
</dbReference>
<reference evidence="16" key="1">
    <citation type="submission" date="2015-10" db="EMBL/GenBank/DDBJ databases">
        <authorList>
            <person name="Lehtovirta-Morley L.E."/>
            <person name="Vieille C."/>
        </authorList>
    </citation>
    <scope>NUCLEOTIDE SEQUENCE [LARGE SCALE GENOMIC DNA]</scope>
</reference>
<keyword evidence="9 14" id="KW-0663">Pyridoxal phosphate</keyword>
<keyword evidence="7 14" id="KW-0028">Amino-acid biosynthesis</keyword>
<evidence type="ECO:0000256" key="2">
    <source>
        <dbReference type="ARBA" id="ARBA00004824"/>
    </source>
</evidence>
<evidence type="ECO:0000256" key="6">
    <source>
        <dbReference type="ARBA" id="ARBA00022576"/>
    </source>
</evidence>
<dbReference type="GO" id="GO:0009099">
    <property type="term" value="P:L-valine biosynthetic process"/>
    <property type="evidence" value="ECO:0007669"/>
    <property type="project" value="UniProtKB-UniPathway"/>
</dbReference>
<dbReference type="UniPathway" id="UPA00047">
    <property type="reaction ID" value="UER00058"/>
</dbReference>
<evidence type="ECO:0000256" key="3">
    <source>
        <dbReference type="ARBA" id="ARBA00004931"/>
    </source>
</evidence>
<comment type="function">
    <text evidence="14">Acts on leucine, isoleucine and valine.</text>
</comment>
<proteinExistence type="inferred from homology"/>
<comment type="cofactor">
    <cofactor evidence="1 14">
        <name>pyridoxal 5'-phosphate</name>
        <dbReference type="ChEBI" id="CHEBI:597326"/>
    </cofactor>
</comment>
<dbReference type="UniPathway" id="UPA00049">
    <property type="reaction ID" value="UER00062"/>
</dbReference>
<dbReference type="Proteomes" id="UP000196239">
    <property type="component" value="Chromosome 1"/>
</dbReference>
<keyword evidence="6 14" id="KW-0032">Aminotransferase</keyword>
<keyword evidence="8 14" id="KW-0808">Transferase</keyword>
<protein>
    <recommendedName>
        <fullName evidence="14">Branched-chain-amino-acid aminotransferase</fullName>
        <shortName evidence="14">BCAT</shortName>
        <ecNumber evidence="14">2.6.1.42</ecNumber>
    </recommendedName>
</protein>
<dbReference type="GO" id="GO:0052654">
    <property type="term" value="F:L-leucine-2-oxoglutarate transaminase activity"/>
    <property type="evidence" value="ECO:0007669"/>
    <property type="project" value="RHEA"/>
</dbReference>
<dbReference type="NCBIfam" id="TIGR01122">
    <property type="entry name" value="ilvE_I"/>
    <property type="match status" value="1"/>
</dbReference>
<keyword evidence="16" id="KW-1185">Reference proteome</keyword>
<evidence type="ECO:0000256" key="14">
    <source>
        <dbReference type="RuleBase" id="RU364094"/>
    </source>
</evidence>
<comment type="catalytic activity">
    <reaction evidence="11 14">
        <text>L-valine + 2-oxoglutarate = 3-methyl-2-oxobutanoate + L-glutamate</text>
        <dbReference type="Rhea" id="RHEA:24813"/>
        <dbReference type="ChEBI" id="CHEBI:11851"/>
        <dbReference type="ChEBI" id="CHEBI:16810"/>
        <dbReference type="ChEBI" id="CHEBI:29985"/>
        <dbReference type="ChEBI" id="CHEBI:57762"/>
        <dbReference type="EC" id="2.6.1.42"/>
    </reaction>
</comment>
<dbReference type="InterPro" id="IPR050571">
    <property type="entry name" value="Class-IV_PLP-Dep_Aminotrnsfr"/>
</dbReference>
<comment type="pathway">
    <text evidence="3 14">Amino-acid biosynthesis; L-valine biosynthesis; L-valine from pyruvate: step 4/4.</text>
</comment>
<gene>
    <name evidence="14 15" type="primary">ilvE</name>
    <name evidence="15" type="ORF">NDEV_1853</name>
</gene>
<evidence type="ECO:0000256" key="4">
    <source>
        <dbReference type="ARBA" id="ARBA00005072"/>
    </source>
</evidence>
<evidence type="ECO:0000256" key="11">
    <source>
        <dbReference type="ARBA" id="ARBA00048212"/>
    </source>
</evidence>